<evidence type="ECO:0000313" key="4">
    <source>
        <dbReference type="EMBL" id="SNS22599.1"/>
    </source>
</evidence>
<accession>A0A239CRN2</accession>
<dbReference type="InterPro" id="IPR001647">
    <property type="entry name" value="HTH_TetR"/>
</dbReference>
<sequence>MARLKSPEKRTAILDAAACEIAESGLGAPTAKIAERAGIAGGTLFTYFATKEELFNELYIELKREVYLRVNAEFPHRRSLERRARHIWTTYLDWAIESPAKRRASVQLNVSDIITPETRARTAEGRQAIDLTLTELSKREALRSLPTGFVAAAMSAMQDATMEFIARQPKHRERLIEQAFAVFWRAMR</sequence>
<dbReference type="InterPro" id="IPR050109">
    <property type="entry name" value="HTH-type_TetR-like_transc_reg"/>
</dbReference>
<dbReference type="GO" id="GO:0003677">
    <property type="term" value="F:DNA binding"/>
    <property type="evidence" value="ECO:0007669"/>
    <property type="project" value="UniProtKB-UniRule"/>
</dbReference>
<evidence type="ECO:0000256" key="2">
    <source>
        <dbReference type="PROSITE-ProRule" id="PRU00335"/>
    </source>
</evidence>
<dbReference type="PANTHER" id="PTHR30055">
    <property type="entry name" value="HTH-TYPE TRANSCRIPTIONAL REGULATOR RUTR"/>
    <property type="match status" value="1"/>
</dbReference>
<dbReference type="Proteomes" id="UP000198356">
    <property type="component" value="Unassembled WGS sequence"/>
</dbReference>
<protein>
    <submittedName>
        <fullName evidence="4">Transcriptional regulator, TetR family</fullName>
    </submittedName>
</protein>
<name>A0A239CRN2_9BACT</name>
<evidence type="ECO:0000259" key="3">
    <source>
        <dbReference type="PROSITE" id="PS50977"/>
    </source>
</evidence>
<dbReference type="OrthoDB" id="9780939at2"/>
<dbReference type="PROSITE" id="PS50977">
    <property type="entry name" value="HTH_TETR_2"/>
    <property type="match status" value="1"/>
</dbReference>
<keyword evidence="5" id="KW-1185">Reference proteome</keyword>
<reference evidence="4 5" key="1">
    <citation type="submission" date="2017-06" db="EMBL/GenBank/DDBJ databases">
        <authorList>
            <person name="Kim H.J."/>
            <person name="Triplett B.A."/>
        </authorList>
    </citation>
    <scope>NUCLEOTIDE SEQUENCE [LARGE SCALE GENOMIC DNA]</scope>
    <source>
        <strain evidence="4 5">DSM 18704</strain>
    </source>
</reference>
<dbReference type="EMBL" id="FZOU01000001">
    <property type="protein sequence ID" value="SNS22599.1"/>
    <property type="molecule type" value="Genomic_DNA"/>
</dbReference>
<keyword evidence="1 2" id="KW-0238">DNA-binding</keyword>
<dbReference type="RefSeq" id="WP_089406413.1">
    <property type="nucleotide sequence ID" value="NZ_FZOU01000001.1"/>
</dbReference>
<dbReference type="PRINTS" id="PR00455">
    <property type="entry name" value="HTHTETR"/>
</dbReference>
<evidence type="ECO:0000313" key="5">
    <source>
        <dbReference type="Proteomes" id="UP000198356"/>
    </source>
</evidence>
<dbReference type="AlphaFoldDB" id="A0A239CRN2"/>
<evidence type="ECO:0000256" key="1">
    <source>
        <dbReference type="ARBA" id="ARBA00023125"/>
    </source>
</evidence>
<proteinExistence type="predicted"/>
<dbReference type="Pfam" id="PF00440">
    <property type="entry name" value="TetR_N"/>
    <property type="match status" value="1"/>
</dbReference>
<dbReference type="PANTHER" id="PTHR30055:SF222">
    <property type="entry name" value="REGULATORY PROTEIN"/>
    <property type="match status" value="1"/>
</dbReference>
<feature type="domain" description="HTH tetR-type" evidence="3">
    <location>
        <begin position="7"/>
        <end position="66"/>
    </location>
</feature>
<dbReference type="InterPro" id="IPR009057">
    <property type="entry name" value="Homeodomain-like_sf"/>
</dbReference>
<dbReference type="Gene3D" id="1.10.357.10">
    <property type="entry name" value="Tetracycline Repressor, domain 2"/>
    <property type="match status" value="1"/>
</dbReference>
<organism evidence="4 5">
    <name type="scientific">Granulicella rosea</name>
    <dbReference type="NCBI Taxonomy" id="474952"/>
    <lineage>
        <taxon>Bacteria</taxon>
        <taxon>Pseudomonadati</taxon>
        <taxon>Acidobacteriota</taxon>
        <taxon>Terriglobia</taxon>
        <taxon>Terriglobales</taxon>
        <taxon>Acidobacteriaceae</taxon>
        <taxon>Granulicella</taxon>
    </lineage>
</organism>
<dbReference type="SUPFAM" id="SSF46689">
    <property type="entry name" value="Homeodomain-like"/>
    <property type="match status" value="1"/>
</dbReference>
<feature type="DNA-binding region" description="H-T-H motif" evidence="2">
    <location>
        <begin position="29"/>
        <end position="48"/>
    </location>
</feature>
<gene>
    <name evidence="4" type="ORF">SAMN05421770_10166</name>
</gene>